<comment type="function">
    <text evidence="6">Serves to protect the cell against DNA damage by alkyl hydroperoxides. It can use either NADH or NADPH as electron donor for direct reduction of redox dyes or of alkyl hydroperoxides when combined with the AhpC protein.</text>
</comment>
<dbReference type="Gene3D" id="3.40.30.120">
    <property type="match status" value="1"/>
</dbReference>
<comment type="similarity">
    <text evidence="2">Belongs to the PheA/TfdB FAD monooxygenase family.</text>
</comment>
<accession>A0A0W0X0X5</accession>
<dbReference type="PANTHER" id="PTHR43004:SF19">
    <property type="entry name" value="BINDING MONOOXYGENASE, PUTATIVE (JCVI)-RELATED"/>
    <property type="match status" value="1"/>
</dbReference>
<reference evidence="8 9" key="1">
    <citation type="submission" date="2015-11" db="EMBL/GenBank/DDBJ databases">
        <title>Genomic analysis of 38 Legionella species identifies large and diverse effector repertoires.</title>
        <authorList>
            <person name="Burstein D."/>
            <person name="Amaro F."/>
            <person name="Zusman T."/>
            <person name="Lifshitz Z."/>
            <person name="Cohen O."/>
            <person name="Gilbert J.A."/>
            <person name="Pupko T."/>
            <person name="Shuman H.A."/>
            <person name="Segal G."/>
        </authorList>
    </citation>
    <scope>NUCLEOTIDE SEQUENCE [LARGE SCALE GENOMIC DNA]</scope>
    <source>
        <strain evidence="8 9">Oak Ridge-10</strain>
    </source>
</reference>
<dbReference type="InterPro" id="IPR036188">
    <property type="entry name" value="FAD/NAD-bd_sf"/>
</dbReference>
<evidence type="ECO:0000256" key="2">
    <source>
        <dbReference type="ARBA" id="ARBA00007801"/>
    </source>
</evidence>
<dbReference type="InterPro" id="IPR036249">
    <property type="entry name" value="Thioredoxin-like_sf"/>
</dbReference>
<organism evidence="8 9">
    <name type="scientific">Legionella oakridgensis</name>
    <dbReference type="NCBI Taxonomy" id="29423"/>
    <lineage>
        <taxon>Bacteria</taxon>
        <taxon>Pseudomonadati</taxon>
        <taxon>Pseudomonadota</taxon>
        <taxon>Gammaproteobacteria</taxon>
        <taxon>Legionellales</taxon>
        <taxon>Legionellaceae</taxon>
        <taxon>Legionella</taxon>
    </lineage>
</organism>
<sequence>MAEKLLDVLIVGAGPVGLFCANELIRHGLTCRIIDKKTNLSDKSKALAIHVRTQDVLQDCGLITEILAQGHKVEGILLKSHGKTLINAMFTNIEANSHFIVDLPQDKTERILFDGLLSKGGRVEWQTELTAILQNINSVQATLTREDGSSEQVHSTWLIACDGSHSTVRHLFNIPFIGAEYSQNWWLADLLIDWAMPEERMVVYLHGHELVACFPMGEKRYRLILTAPDDKEPTFEDIQDHFNRRSSDSAKLSNPIWITKFNIHHRQIQQYRRERVFFAGDAAHIHSPMGGQGLNTGIQDIYNLIWKLALVQKGYAQETILNSYHLERYPIGKEVLKKTDMMTRMMLIKNPVLIKIRNAFMSLMMSFDFIQNKLTRQMAELEISYAGSPIVKDLAHFKRLKAGHFVPNFNLSRLDNGQRQSLIEMVNGTLHHLFLFSGKNASDVMNLVEIAKFIKKNHPETIVSHLILSQPMDIPASPCLVWLDEGQEVHHTYDINQSAVILLRPDKYIGFTSMPADKASLIAYLQSILQ</sequence>
<dbReference type="PRINTS" id="PR00420">
    <property type="entry name" value="RNGMNOXGNASE"/>
</dbReference>
<dbReference type="Pfam" id="PF01494">
    <property type="entry name" value="FAD_binding_3"/>
    <property type="match status" value="1"/>
</dbReference>
<dbReference type="EMBL" id="LNYP01000029">
    <property type="protein sequence ID" value="KTD38210.1"/>
    <property type="molecule type" value="Genomic_DNA"/>
</dbReference>
<evidence type="ECO:0000259" key="7">
    <source>
        <dbReference type="Pfam" id="PF01494"/>
    </source>
</evidence>
<gene>
    <name evidence="8" type="ORF">Loak_1886</name>
</gene>
<evidence type="ECO:0000313" key="8">
    <source>
        <dbReference type="EMBL" id="KTD38210.1"/>
    </source>
</evidence>
<dbReference type="SUPFAM" id="SSF51905">
    <property type="entry name" value="FAD/NAD(P)-binding domain"/>
    <property type="match status" value="1"/>
</dbReference>
<dbReference type="AlphaFoldDB" id="A0A0W0X0X5"/>
<proteinExistence type="inferred from homology"/>
<evidence type="ECO:0000256" key="3">
    <source>
        <dbReference type="ARBA" id="ARBA00020059"/>
    </source>
</evidence>
<comment type="cofactor">
    <cofactor evidence="1">
        <name>FAD</name>
        <dbReference type="ChEBI" id="CHEBI:57692"/>
    </cofactor>
</comment>
<keyword evidence="8" id="KW-0560">Oxidoreductase</keyword>
<dbReference type="SUPFAM" id="SSF52833">
    <property type="entry name" value="Thioredoxin-like"/>
    <property type="match status" value="1"/>
</dbReference>
<protein>
    <recommendedName>
        <fullName evidence="3">Alkyl hydroperoxide reductase subunit F</fullName>
    </recommendedName>
</protein>
<dbReference type="GO" id="GO:0071949">
    <property type="term" value="F:FAD binding"/>
    <property type="evidence" value="ECO:0007669"/>
    <property type="project" value="InterPro"/>
</dbReference>
<name>A0A0W0X0X5_9GAMM</name>
<dbReference type="Gene3D" id="3.30.70.2450">
    <property type="match status" value="1"/>
</dbReference>
<dbReference type="GO" id="GO:0016709">
    <property type="term" value="F:oxidoreductase activity, acting on paired donors, with incorporation or reduction of molecular oxygen, NAD(P)H as one donor, and incorporation of one atom of oxygen"/>
    <property type="evidence" value="ECO:0007669"/>
    <property type="project" value="UniProtKB-ARBA"/>
</dbReference>
<feature type="domain" description="FAD-binding" evidence="7">
    <location>
        <begin position="7"/>
        <end position="338"/>
    </location>
</feature>
<dbReference type="PATRIC" id="fig|29423.5.peg.1978"/>
<dbReference type="InterPro" id="IPR002938">
    <property type="entry name" value="FAD-bd"/>
</dbReference>
<evidence type="ECO:0000256" key="4">
    <source>
        <dbReference type="ARBA" id="ARBA00022630"/>
    </source>
</evidence>
<dbReference type="Proteomes" id="UP000054858">
    <property type="component" value="Unassembled WGS sequence"/>
</dbReference>
<dbReference type="RefSeq" id="WP_025384699.1">
    <property type="nucleotide sequence ID" value="NZ_LCUA01000003.1"/>
</dbReference>
<evidence type="ECO:0000256" key="5">
    <source>
        <dbReference type="ARBA" id="ARBA00022827"/>
    </source>
</evidence>
<evidence type="ECO:0000313" key="9">
    <source>
        <dbReference type="Proteomes" id="UP000054858"/>
    </source>
</evidence>
<dbReference type="Gene3D" id="3.50.50.60">
    <property type="entry name" value="FAD/NAD(P)-binding domain"/>
    <property type="match status" value="1"/>
</dbReference>
<keyword evidence="5" id="KW-0274">FAD</keyword>
<keyword evidence="4" id="KW-0285">Flavoprotein</keyword>
<evidence type="ECO:0000256" key="6">
    <source>
        <dbReference type="ARBA" id="ARBA00024806"/>
    </source>
</evidence>
<comment type="caution">
    <text evidence="8">The sequence shown here is derived from an EMBL/GenBank/DDBJ whole genome shotgun (WGS) entry which is preliminary data.</text>
</comment>
<dbReference type="InterPro" id="IPR050641">
    <property type="entry name" value="RIFMO-like"/>
</dbReference>
<dbReference type="PANTHER" id="PTHR43004">
    <property type="entry name" value="TRK SYSTEM POTASSIUM UPTAKE PROTEIN"/>
    <property type="match status" value="1"/>
</dbReference>
<evidence type="ECO:0000256" key="1">
    <source>
        <dbReference type="ARBA" id="ARBA00001974"/>
    </source>
</evidence>